<keyword evidence="3 8" id="KW-0812">Transmembrane</keyword>
<feature type="transmembrane region" description="Helical" evidence="8">
    <location>
        <begin position="372"/>
        <end position="393"/>
    </location>
</feature>
<gene>
    <name evidence="10" type="ORF">BAVI_19714</name>
</gene>
<feature type="repeat" description="TPR" evidence="7">
    <location>
        <begin position="471"/>
        <end position="504"/>
    </location>
</feature>
<dbReference type="InterPro" id="IPR035952">
    <property type="entry name" value="Rhomboid-like_sf"/>
</dbReference>
<keyword evidence="11" id="KW-1185">Reference proteome</keyword>
<dbReference type="SUPFAM" id="SSF48452">
    <property type="entry name" value="TPR-like"/>
    <property type="match status" value="1"/>
</dbReference>
<reference evidence="10 11" key="1">
    <citation type="journal article" date="2014" name="Environ. Microbiol.">
        <title>The nitrate-ammonifying and nosZ-carrying bacterium Bacillus vireti is a potent source and sink for nitric and nitrous oxide under high nitrate conditions.</title>
        <authorList>
            <person name="Mania D."/>
            <person name="Heylen K."/>
            <person name="van Spanning R.J."/>
            <person name="Frostegard A."/>
        </authorList>
    </citation>
    <scope>NUCLEOTIDE SEQUENCE [LARGE SCALE GENOMIC DNA]</scope>
    <source>
        <strain evidence="10 11">LMG 21834</strain>
    </source>
</reference>
<evidence type="ECO:0000256" key="8">
    <source>
        <dbReference type="SAM" id="Phobius"/>
    </source>
</evidence>
<proteinExistence type="inferred from homology"/>
<dbReference type="GO" id="GO:0004252">
    <property type="term" value="F:serine-type endopeptidase activity"/>
    <property type="evidence" value="ECO:0007669"/>
    <property type="project" value="InterPro"/>
</dbReference>
<feature type="transmembrane region" description="Helical" evidence="8">
    <location>
        <begin position="189"/>
        <end position="207"/>
    </location>
</feature>
<dbReference type="Pfam" id="PF14559">
    <property type="entry name" value="TPR_19"/>
    <property type="match status" value="1"/>
</dbReference>
<name>A0AB94IJ62_9BACI</name>
<keyword evidence="5 8" id="KW-1133">Transmembrane helix</keyword>
<dbReference type="PANTHER" id="PTHR43731">
    <property type="entry name" value="RHOMBOID PROTEASE"/>
    <property type="match status" value="1"/>
</dbReference>
<dbReference type="InterPro" id="IPR011990">
    <property type="entry name" value="TPR-like_helical_dom_sf"/>
</dbReference>
<dbReference type="Gene3D" id="1.20.1540.10">
    <property type="entry name" value="Rhomboid-like"/>
    <property type="match status" value="1"/>
</dbReference>
<evidence type="ECO:0000256" key="1">
    <source>
        <dbReference type="ARBA" id="ARBA00004141"/>
    </source>
</evidence>
<accession>A0AB94IJ62</accession>
<dbReference type="SMART" id="SM00028">
    <property type="entry name" value="TPR"/>
    <property type="match status" value="2"/>
</dbReference>
<dbReference type="PROSITE" id="PS50005">
    <property type="entry name" value="TPR"/>
    <property type="match status" value="2"/>
</dbReference>
<evidence type="ECO:0000259" key="9">
    <source>
        <dbReference type="Pfam" id="PF01694"/>
    </source>
</evidence>
<evidence type="ECO:0000256" key="6">
    <source>
        <dbReference type="ARBA" id="ARBA00023136"/>
    </source>
</evidence>
<dbReference type="AlphaFoldDB" id="A0AB94IJ62"/>
<evidence type="ECO:0000313" key="11">
    <source>
        <dbReference type="Proteomes" id="UP000018877"/>
    </source>
</evidence>
<dbReference type="InterPro" id="IPR019734">
    <property type="entry name" value="TPR_rpt"/>
</dbReference>
<evidence type="ECO:0000256" key="3">
    <source>
        <dbReference type="ARBA" id="ARBA00022692"/>
    </source>
</evidence>
<comment type="subcellular location">
    <subcellularLocation>
        <location evidence="1">Membrane</location>
        <topology evidence="1">Multi-pass membrane protein</topology>
    </subcellularLocation>
</comment>
<sequence length="530" mass="60283">MESRGDMGNKEGYVFWRLANSFISDHGYRIIQLFENQKELWLEKIENKKAPIIRMLLHNLDWSNAMQRDIQFTASNGEKVRRQIGRPELNIINIYISQFPPVDEYEYRLAAPYVHPEGNKTTVSSFLLAKEVFDTGFQQLSTRLGKVIHFPISDDYSEQEVESLKKATLEHAIKKVKTERAILMNSKPIFTYVFIAIQLVMFFWLEIHGGSTNNSTLIKYGAKVNHLIYMGEWWRFITPIFLHSGFLHLAMNTLVLYFLGTTVEKIFGNVRFLFIYLFAGVAGCIASFIFSSLSVGASGAIYGCFGALLYFGMIYPKLFSRTLGMNLIIVLGINLIVSFSVTGIDSAAHLGGLAGGFLAGGIVHFPKKNKLWLQLTFLIGSVAIVWGALSYGFSSVVKSQDETSNLQMAQEYIKQNNYDQAYRILKEFEESSTNLSEKTYFLLSFSEIKKGMLSEAKMHLQKAIQLDPNFDEAYFNLSIINYEQKDFEQAKVNAEKAAKLKPKQKEYEDLVHEINQLLQMQGGPQNENGL</sequence>
<keyword evidence="7" id="KW-0802">TPR repeat</keyword>
<dbReference type="Proteomes" id="UP000018877">
    <property type="component" value="Unassembled WGS sequence"/>
</dbReference>
<keyword evidence="4" id="KW-0378">Hydrolase</keyword>
<feature type="transmembrane region" description="Helical" evidence="8">
    <location>
        <begin position="272"/>
        <end position="293"/>
    </location>
</feature>
<dbReference type="PANTHER" id="PTHR43731:SF14">
    <property type="entry name" value="PRESENILIN-ASSOCIATED RHOMBOID-LIKE PROTEIN, MITOCHONDRIAL"/>
    <property type="match status" value="1"/>
</dbReference>
<evidence type="ECO:0000256" key="7">
    <source>
        <dbReference type="PROSITE-ProRule" id="PRU00339"/>
    </source>
</evidence>
<feature type="transmembrane region" description="Helical" evidence="8">
    <location>
        <begin position="323"/>
        <end position="341"/>
    </location>
</feature>
<dbReference type="SUPFAM" id="SSF144091">
    <property type="entry name" value="Rhomboid-like"/>
    <property type="match status" value="1"/>
</dbReference>
<dbReference type="InterPro" id="IPR050925">
    <property type="entry name" value="Rhomboid_protease_S54"/>
</dbReference>
<comment type="caution">
    <text evidence="10">The sequence shown here is derived from an EMBL/GenBank/DDBJ whole genome shotgun (WGS) entry which is preliminary data.</text>
</comment>
<feature type="repeat" description="TPR" evidence="7">
    <location>
        <begin position="437"/>
        <end position="470"/>
    </location>
</feature>
<comment type="similarity">
    <text evidence="2">Belongs to the peptidase S54 family.</text>
</comment>
<evidence type="ECO:0000256" key="5">
    <source>
        <dbReference type="ARBA" id="ARBA00022989"/>
    </source>
</evidence>
<feature type="transmembrane region" description="Helical" evidence="8">
    <location>
        <begin position="299"/>
        <end position="316"/>
    </location>
</feature>
<evidence type="ECO:0000256" key="4">
    <source>
        <dbReference type="ARBA" id="ARBA00022801"/>
    </source>
</evidence>
<organism evidence="10 11">
    <name type="scientific">Neobacillus vireti LMG 21834</name>
    <dbReference type="NCBI Taxonomy" id="1131730"/>
    <lineage>
        <taxon>Bacteria</taxon>
        <taxon>Bacillati</taxon>
        <taxon>Bacillota</taxon>
        <taxon>Bacilli</taxon>
        <taxon>Bacillales</taxon>
        <taxon>Bacillaceae</taxon>
        <taxon>Neobacillus</taxon>
    </lineage>
</organism>
<keyword evidence="6 8" id="KW-0472">Membrane</keyword>
<dbReference type="GO" id="GO:0016020">
    <property type="term" value="C:membrane"/>
    <property type="evidence" value="ECO:0007669"/>
    <property type="project" value="UniProtKB-SubCell"/>
</dbReference>
<dbReference type="GO" id="GO:0006508">
    <property type="term" value="P:proteolysis"/>
    <property type="evidence" value="ECO:0007669"/>
    <property type="project" value="UniProtKB-KW"/>
</dbReference>
<evidence type="ECO:0000313" key="10">
    <source>
        <dbReference type="EMBL" id="ETI67042.1"/>
    </source>
</evidence>
<dbReference type="InterPro" id="IPR022764">
    <property type="entry name" value="Peptidase_S54_rhomboid_dom"/>
</dbReference>
<feature type="domain" description="Peptidase S54 rhomboid" evidence="9">
    <location>
        <begin position="231"/>
        <end position="363"/>
    </location>
</feature>
<dbReference type="Pfam" id="PF01694">
    <property type="entry name" value="Rhomboid"/>
    <property type="match status" value="1"/>
</dbReference>
<evidence type="ECO:0000256" key="2">
    <source>
        <dbReference type="ARBA" id="ARBA00009045"/>
    </source>
</evidence>
<keyword evidence="10" id="KW-0645">Protease</keyword>
<protein>
    <submittedName>
        <fullName evidence="10">Serine protease of Rhomboid family, contains TPR repeats</fullName>
    </submittedName>
</protein>
<dbReference type="Gene3D" id="1.25.40.10">
    <property type="entry name" value="Tetratricopeptide repeat domain"/>
    <property type="match status" value="1"/>
</dbReference>
<dbReference type="EMBL" id="ALAN01000108">
    <property type="protein sequence ID" value="ETI67042.1"/>
    <property type="molecule type" value="Genomic_DNA"/>
</dbReference>
<feature type="transmembrane region" description="Helical" evidence="8">
    <location>
        <begin position="240"/>
        <end position="260"/>
    </location>
</feature>